<dbReference type="GO" id="GO:0000139">
    <property type="term" value="C:Golgi membrane"/>
    <property type="evidence" value="ECO:0007669"/>
    <property type="project" value="UniProtKB-SubCell"/>
</dbReference>
<dbReference type="InterPro" id="IPR047312">
    <property type="entry name" value="Coatomer_alpha_WD-assoc_reg"/>
</dbReference>
<keyword evidence="4 11" id="KW-0853">WD repeat</keyword>
<dbReference type="InterPro" id="IPR016391">
    <property type="entry name" value="Coatomer_asu"/>
</dbReference>
<keyword evidence="17" id="KW-1185">Reference proteome</keyword>
<dbReference type="PANTHER" id="PTHR19876">
    <property type="entry name" value="COATOMER"/>
    <property type="match status" value="1"/>
</dbReference>
<dbReference type="Pfam" id="PF04053">
    <property type="entry name" value="B-prop_COPA_B_2nd"/>
    <property type="match status" value="1"/>
</dbReference>
<evidence type="ECO:0000259" key="14">
    <source>
        <dbReference type="Pfam" id="PF06957"/>
    </source>
</evidence>
<evidence type="ECO:0000256" key="9">
    <source>
        <dbReference type="ARBA" id="ARBA00023136"/>
    </source>
</evidence>
<dbReference type="CDD" id="cd22948">
    <property type="entry name" value="Coatomer_WDAD_alpha"/>
    <property type="match status" value="1"/>
</dbReference>
<dbReference type="PROSITE" id="PS50294">
    <property type="entry name" value="WD_REPEATS_REGION"/>
    <property type="match status" value="5"/>
</dbReference>
<dbReference type="GO" id="GO:0006891">
    <property type="term" value="P:intra-Golgi vesicle-mediated transport"/>
    <property type="evidence" value="ECO:0007669"/>
    <property type="project" value="TreeGrafter"/>
</dbReference>
<dbReference type="InterPro" id="IPR001680">
    <property type="entry name" value="WD40_rpt"/>
</dbReference>
<comment type="subcellular location">
    <subcellularLocation>
        <location evidence="10">Cytoplasm</location>
    </subcellularLocation>
    <subcellularLocation>
        <location evidence="1 10">Golgi apparatus membrane</location>
        <topology evidence="1 10">Peripheral membrane protein</topology>
        <orientation evidence="1">Cytoplasmic side</orientation>
    </subcellularLocation>
</comment>
<dbReference type="FunFam" id="1.25.40.470:FF:000002">
    <property type="entry name" value="Coatomer subunit alpha"/>
    <property type="match status" value="1"/>
</dbReference>
<dbReference type="PROSITE" id="PS50082">
    <property type="entry name" value="WD_REPEATS_2"/>
    <property type="match status" value="5"/>
</dbReference>
<dbReference type="GO" id="GO:0006886">
    <property type="term" value="P:intracellular protein transport"/>
    <property type="evidence" value="ECO:0007669"/>
    <property type="project" value="UniProtKB-UniRule"/>
</dbReference>
<feature type="repeat" description="WD" evidence="11">
    <location>
        <begin position="171"/>
        <end position="212"/>
    </location>
</feature>
<dbReference type="GO" id="GO:0006890">
    <property type="term" value="P:retrograde vesicle-mediated transport, Golgi to endoplasmic reticulum"/>
    <property type="evidence" value="ECO:0007669"/>
    <property type="project" value="EnsemblFungi"/>
</dbReference>
<keyword evidence="2 10" id="KW-0813">Transport</keyword>
<evidence type="ECO:0000256" key="3">
    <source>
        <dbReference type="ARBA" id="ARBA00022490"/>
    </source>
</evidence>
<dbReference type="RefSeq" id="XP_022457128.1">
    <property type="nucleotide sequence ID" value="XM_022605683.1"/>
</dbReference>
<feature type="repeat" description="WD" evidence="11">
    <location>
        <begin position="92"/>
        <end position="133"/>
    </location>
</feature>
<keyword evidence="9 10" id="KW-0472">Membrane</keyword>
<dbReference type="InterPro" id="IPR006692">
    <property type="entry name" value="Beta-prop_COPA/B_2nd"/>
</dbReference>
<dbReference type="SMART" id="SM00320">
    <property type="entry name" value="WD40"/>
    <property type="match status" value="6"/>
</dbReference>
<dbReference type="InterPro" id="IPR015943">
    <property type="entry name" value="WD40/YVTN_repeat-like_dom_sf"/>
</dbReference>
<dbReference type="OrthoDB" id="10261470at2759"/>
<dbReference type="SUPFAM" id="SSF50978">
    <property type="entry name" value="WD40 repeat-like"/>
    <property type="match status" value="1"/>
</dbReference>
<evidence type="ECO:0000256" key="8">
    <source>
        <dbReference type="ARBA" id="ARBA00023034"/>
    </source>
</evidence>
<keyword evidence="8 10" id="KW-0333">Golgi apparatus</keyword>
<evidence type="ECO:0000256" key="5">
    <source>
        <dbReference type="ARBA" id="ARBA00022737"/>
    </source>
</evidence>
<accession>W6MGV9</accession>
<organism evidence="16 17">
    <name type="scientific">Kuraishia capsulata CBS 1993</name>
    <dbReference type="NCBI Taxonomy" id="1382522"/>
    <lineage>
        <taxon>Eukaryota</taxon>
        <taxon>Fungi</taxon>
        <taxon>Dikarya</taxon>
        <taxon>Ascomycota</taxon>
        <taxon>Saccharomycotina</taxon>
        <taxon>Pichiomycetes</taxon>
        <taxon>Pichiales</taxon>
        <taxon>Pichiaceae</taxon>
        <taxon>Kuraishia</taxon>
    </lineage>
</organism>
<dbReference type="AlphaFoldDB" id="W6MGV9"/>
<dbReference type="InterPro" id="IPR036322">
    <property type="entry name" value="WD40_repeat_dom_sf"/>
</dbReference>
<feature type="domain" description="COPA/B second beta-propeller" evidence="13">
    <location>
        <begin position="309"/>
        <end position="555"/>
    </location>
</feature>
<feature type="compositionally biased region" description="Low complexity" evidence="12">
    <location>
        <begin position="765"/>
        <end position="779"/>
    </location>
</feature>
<feature type="compositionally biased region" description="Polar residues" evidence="12">
    <location>
        <begin position="754"/>
        <end position="764"/>
    </location>
</feature>
<dbReference type="InterPro" id="IPR020472">
    <property type="entry name" value="WD40_PAC1"/>
</dbReference>
<dbReference type="SUPFAM" id="SSF69304">
    <property type="entry name" value="Tricorn protease N-terminal domain"/>
    <property type="match status" value="1"/>
</dbReference>
<evidence type="ECO:0000259" key="15">
    <source>
        <dbReference type="Pfam" id="PF23953"/>
    </source>
</evidence>
<evidence type="ECO:0000259" key="13">
    <source>
        <dbReference type="Pfam" id="PF04053"/>
    </source>
</evidence>
<dbReference type="GO" id="GO:0043130">
    <property type="term" value="F:ubiquitin binding"/>
    <property type="evidence" value="ECO:0007669"/>
    <property type="project" value="EnsemblFungi"/>
</dbReference>
<dbReference type="GeneID" id="34518516"/>
<evidence type="ECO:0000256" key="11">
    <source>
        <dbReference type="PROSITE-ProRule" id="PRU00221"/>
    </source>
</evidence>
<gene>
    <name evidence="16" type="ORF">KUCA_T00001083001</name>
</gene>
<keyword evidence="5" id="KW-0677">Repeat</keyword>
<evidence type="ECO:0000313" key="17">
    <source>
        <dbReference type="Proteomes" id="UP000019384"/>
    </source>
</evidence>
<evidence type="ECO:0000256" key="10">
    <source>
        <dbReference type="PIRNR" id="PIRNR003354"/>
    </source>
</evidence>
<dbReference type="PANTHER" id="PTHR19876:SF1">
    <property type="entry name" value="COATOMER SUBUNIT ALPHA"/>
    <property type="match status" value="1"/>
</dbReference>
<dbReference type="STRING" id="1382522.W6MGV9"/>
<protein>
    <recommendedName>
        <fullName evidence="10">Coatomer subunit alpha</fullName>
    </recommendedName>
</protein>
<feature type="repeat" description="WD" evidence="11">
    <location>
        <begin position="50"/>
        <end position="91"/>
    </location>
</feature>
<feature type="domain" description="Coatomer alpha subunit C-terminal" evidence="14">
    <location>
        <begin position="826"/>
        <end position="1162"/>
    </location>
</feature>
<dbReference type="InterPro" id="IPR056176">
    <property type="entry name" value="TPR_COPA_B"/>
</dbReference>
<dbReference type="GO" id="GO:0030126">
    <property type="term" value="C:COPI vesicle coat"/>
    <property type="evidence" value="ECO:0007669"/>
    <property type="project" value="UniProtKB-UniRule"/>
</dbReference>
<evidence type="ECO:0000256" key="4">
    <source>
        <dbReference type="ARBA" id="ARBA00022574"/>
    </source>
</evidence>
<dbReference type="GO" id="GO:0006888">
    <property type="term" value="P:endoplasmic reticulum to Golgi vesicle-mediated transport"/>
    <property type="evidence" value="ECO:0007669"/>
    <property type="project" value="EnsemblFungi"/>
</dbReference>
<feature type="domain" description="COPA/B TPR" evidence="15">
    <location>
        <begin position="584"/>
        <end position="745"/>
    </location>
</feature>
<evidence type="ECO:0000256" key="6">
    <source>
        <dbReference type="ARBA" id="ARBA00022892"/>
    </source>
</evidence>
<dbReference type="PIRSF" id="PIRSF003354">
    <property type="entry name" value="Coatomer_alpha_subunit"/>
    <property type="match status" value="1"/>
</dbReference>
<keyword evidence="3 10" id="KW-0963">Cytoplasm</keyword>
<evidence type="ECO:0000256" key="2">
    <source>
        <dbReference type="ARBA" id="ARBA00022448"/>
    </source>
</evidence>
<reference evidence="16" key="1">
    <citation type="submission" date="2013-12" db="EMBL/GenBank/DDBJ databases">
        <authorList>
            <person name="Genoscope - CEA"/>
        </authorList>
    </citation>
    <scope>NUCLEOTIDE SEQUENCE</scope>
    <source>
        <strain evidence="16">CBS 1993</strain>
    </source>
</reference>
<evidence type="ECO:0000313" key="16">
    <source>
        <dbReference type="EMBL" id="CDK25116.1"/>
    </source>
</evidence>
<dbReference type="GO" id="GO:0008298">
    <property type="term" value="P:intracellular mRNA localization"/>
    <property type="evidence" value="ECO:0007669"/>
    <property type="project" value="EnsemblFungi"/>
</dbReference>
<keyword evidence="6 10" id="KW-0931">ER-Golgi transport</keyword>
<dbReference type="GO" id="GO:0005198">
    <property type="term" value="F:structural molecule activity"/>
    <property type="evidence" value="ECO:0007669"/>
    <property type="project" value="InterPro"/>
</dbReference>
<dbReference type="Gene3D" id="1.25.40.470">
    <property type="match status" value="1"/>
</dbReference>
<dbReference type="Pfam" id="PF23953">
    <property type="entry name" value="TPR_COPA_B"/>
    <property type="match status" value="1"/>
</dbReference>
<proteinExistence type="predicted"/>
<evidence type="ECO:0000256" key="7">
    <source>
        <dbReference type="ARBA" id="ARBA00022927"/>
    </source>
</evidence>
<feature type="repeat" description="WD" evidence="11">
    <location>
        <begin position="215"/>
        <end position="256"/>
    </location>
</feature>
<dbReference type="CDD" id="cd00200">
    <property type="entry name" value="WD40"/>
    <property type="match status" value="1"/>
</dbReference>
<sequence>MGTLIDRFEGHDGPVRSVDFHPTQPIFVSGGDDYTIKVWSLQSRKCMFTLSGHLDYVRTVFFHHDLPWIISCSDDQTIRIWNWQNRQEIACLTGHNHYVMCAQFHPTDDLIVSASLDQTVRVWDISGLRKKHSAPSGQVRSFEDQYNRQLQGGVPQQDIFGNTDAVVKYVLEGHDKGVNWATFHPRLPLIVSGGDDRLVKIWRMSETKAWEVDTCRGHTHNVPCVLFHPTEDLILSIGEDRTIRAWDLNKRTPVKQFKRENDRFWLIASHPEINLFATCHDSGVMVFKLDRERPAHTLFQNKILFINGEKQVQEYELGNKGPSLPMLSLKKVGKMYSKIRTLSYNPAEHSILITTGENDSSTYAYIPLPKDVTGAIEPTDIRQGEANAACFVARNRFVTFSKTTKTLEVKDLSNSSTKSTVLDASVKDVVYAGPGSVLLLKTNSVIHYDVLQKKELSEIQLNNVKYAQWSVDGQYVALISKHTITIATKKLETVTSLHETIRIKSAAWDDTGVLIYSTLNHIKYILLNGDSGTIKTLENTLYVVRVINKNCFCLNRKGEIEIISIDPTEYRFKKALINKNFTEVLRIIKNSNLVGQNIIGYLQKAGYPEIALQFVEDAETRFDLAIECDNLTIALEEAKKLNDKQIWEKLGNKALAQGNVSIVELVFQQLTQLDKLSFFYLITGENAKLGKMEQIAESRGDMLSLLQNSIFLNSIEKRISVFLQAGLAPLAYATAKTNGLDEVAQSILEESGLSESDIQIPSTGSRASVSQPKQSSSASWPLKALPPSFFEQALSGKLEGLNLEPEPQPKDIAESDLTNDGFFEDEPLDDDEGWDLDEDVDVGSEVEEATELDDDTPAIGAGELGIWVRNSKCAAGYVAAGSFDAAARMLNKQLGIVDFEPLRKRFMEVYAASKIFVPGASGLEAIKGYIRSDPDEEVPGKVAPYIPGFDTLEATLHEAFKQFRANKLEESIETFRYLVYTIVVLTVNTKDDEDKCKEILDVCREYILGLSIELSRRSLPAENVKRNLELAAYFAKCKLQPVHRVNALQVAMTQSFKHKNYTSASYFASEFLKIVSTGARAEQAKKIKDKSDTISTDAIEIEFDPYAQFDICHATYSPIYQGSPIVTEALTGAKYRTSEKGKVCSITKITLIGAPASGLRILA</sequence>
<comment type="function">
    <text evidence="10">The coatomer is a cytosolic protein complex that binds to dilysine motifs and reversibly associates with Golgi non-clathrin-coated vesicles, which further mediate biosynthetic protein transport from the ER, via the Golgi up to the trans Golgi network.</text>
</comment>
<name>W6MGV9_9ASCO</name>
<comment type="subunit">
    <text evidence="10">Oligomeric complex that consists of at least the alpha, beta, beta', gamma, delta, epsilon and zeta subunits.</text>
</comment>
<dbReference type="InterPro" id="IPR010714">
    <property type="entry name" value="Coatomer_asu_C"/>
</dbReference>
<dbReference type="InterPro" id="IPR050844">
    <property type="entry name" value="Coatomer_complex_subunit"/>
</dbReference>
<dbReference type="HOGENOM" id="CLU_007565_1_0_1"/>
<dbReference type="PRINTS" id="PR00320">
    <property type="entry name" value="GPROTEINBRPT"/>
</dbReference>
<feature type="region of interest" description="Disordered" evidence="12">
    <location>
        <begin position="754"/>
        <end position="781"/>
    </location>
</feature>
<dbReference type="PROSITE" id="PS00678">
    <property type="entry name" value="WD_REPEATS_1"/>
    <property type="match status" value="2"/>
</dbReference>
<evidence type="ECO:0000256" key="12">
    <source>
        <dbReference type="SAM" id="MobiDB-lite"/>
    </source>
</evidence>
<reference evidence="16" key="2">
    <citation type="submission" date="2014-02" db="EMBL/GenBank/DDBJ databases">
        <title>Complete DNA sequence of /Kuraishia capsulata/ illustrates novel genomic features among budding yeasts (/Saccharomycotina/).</title>
        <authorList>
            <person name="Morales L."/>
            <person name="Noel B."/>
            <person name="Porcel B."/>
            <person name="Marcet-Houben M."/>
            <person name="Hullo M-F."/>
            <person name="Sacerdot C."/>
            <person name="Tekaia F."/>
            <person name="Leh-Louis V."/>
            <person name="Despons L."/>
            <person name="Khanna V."/>
            <person name="Aury J-M."/>
            <person name="Barbe V."/>
            <person name="Couloux A."/>
            <person name="Labadie K."/>
            <person name="Pelletier E."/>
            <person name="Souciet J-L."/>
            <person name="Boekhout T."/>
            <person name="Gabaldon T."/>
            <person name="Wincker P."/>
            <person name="Dujon B."/>
        </authorList>
    </citation>
    <scope>NUCLEOTIDE SEQUENCE</scope>
    <source>
        <strain evidence="16">CBS 1993</strain>
    </source>
</reference>
<feature type="repeat" description="WD" evidence="11">
    <location>
        <begin position="8"/>
        <end position="49"/>
    </location>
</feature>
<dbReference type="Pfam" id="PF06957">
    <property type="entry name" value="COPI_C"/>
    <property type="match status" value="1"/>
</dbReference>
<dbReference type="Pfam" id="PF00400">
    <property type="entry name" value="WD40"/>
    <property type="match status" value="5"/>
</dbReference>
<dbReference type="Gene3D" id="2.130.10.10">
    <property type="entry name" value="YVTN repeat-like/Quinoprotein amine dehydrogenase"/>
    <property type="match status" value="1"/>
</dbReference>
<evidence type="ECO:0000256" key="1">
    <source>
        <dbReference type="ARBA" id="ARBA00004255"/>
    </source>
</evidence>
<dbReference type="Proteomes" id="UP000019384">
    <property type="component" value="Unassembled WGS sequence"/>
</dbReference>
<keyword evidence="7 10" id="KW-0653">Protein transport</keyword>
<dbReference type="EMBL" id="HG793125">
    <property type="protein sequence ID" value="CDK25116.1"/>
    <property type="molecule type" value="Genomic_DNA"/>
</dbReference>
<dbReference type="InterPro" id="IPR019775">
    <property type="entry name" value="WD40_repeat_CS"/>
</dbReference>